<organism evidence="1 2">
    <name type="scientific">Exophiala aquamarina CBS 119918</name>
    <dbReference type="NCBI Taxonomy" id="1182545"/>
    <lineage>
        <taxon>Eukaryota</taxon>
        <taxon>Fungi</taxon>
        <taxon>Dikarya</taxon>
        <taxon>Ascomycota</taxon>
        <taxon>Pezizomycotina</taxon>
        <taxon>Eurotiomycetes</taxon>
        <taxon>Chaetothyriomycetidae</taxon>
        <taxon>Chaetothyriales</taxon>
        <taxon>Herpotrichiellaceae</taxon>
        <taxon>Exophiala</taxon>
    </lineage>
</organism>
<evidence type="ECO:0000313" key="2">
    <source>
        <dbReference type="Proteomes" id="UP000027920"/>
    </source>
</evidence>
<feature type="non-terminal residue" evidence="1">
    <location>
        <position position="83"/>
    </location>
</feature>
<proteinExistence type="predicted"/>
<protein>
    <submittedName>
        <fullName evidence="1">Uncharacterized protein</fullName>
    </submittedName>
</protein>
<evidence type="ECO:0000313" key="1">
    <source>
        <dbReference type="EMBL" id="KEF60741.1"/>
    </source>
</evidence>
<name>A0A072PLK9_9EURO</name>
<dbReference type="AlphaFoldDB" id="A0A072PLK9"/>
<dbReference type="VEuPathDB" id="FungiDB:A1O9_02302"/>
<gene>
    <name evidence="1" type="ORF">A1O9_02302</name>
</gene>
<accession>A0A072PLK9</accession>
<dbReference type="EMBL" id="AMGV01000002">
    <property type="protein sequence ID" value="KEF60741.1"/>
    <property type="molecule type" value="Genomic_DNA"/>
</dbReference>
<sequence>MSMCSYCPLAEDTRLGQQKGGSAVPTVIRYPKFQRSLGSFPHKICTVMDALADLLDLAQLAHPGTSSRGAEIVTPLGRSPASY</sequence>
<dbReference type="RefSeq" id="XP_013263331.1">
    <property type="nucleotide sequence ID" value="XM_013407877.1"/>
</dbReference>
<dbReference type="GeneID" id="25277247"/>
<comment type="caution">
    <text evidence="1">The sequence shown here is derived from an EMBL/GenBank/DDBJ whole genome shotgun (WGS) entry which is preliminary data.</text>
</comment>
<dbReference type="SUPFAM" id="SSF53649">
    <property type="entry name" value="Alkaline phosphatase-like"/>
    <property type="match status" value="1"/>
</dbReference>
<dbReference type="Proteomes" id="UP000027920">
    <property type="component" value="Unassembled WGS sequence"/>
</dbReference>
<dbReference type="InterPro" id="IPR017850">
    <property type="entry name" value="Alkaline_phosphatase_core_sf"/>
</dbReference>
<dbReference type="HOGENOM" id="CLU_2549118_0_0_1"/>
<reference evidence="1 2" key="1">
    <citation type="submission" date="2013-03" db="EMBL/GenBank/DDBJ databases">
        <title>The Genome Sequence of Exophiala aquamarina CBS 119918.</title>
        <authorList>
            <consortium name="The Broad Institute Genomics Platform"/>
            <person name="Cuomo C."/>
            <person name="de Hoog S."/>
            <person name="Gorbushina A."/>
            <person name="Walker B."/>
            <person name="Young S.K."/>
            <person name="Zeng Q."/>
            <person name="Gargeya S."/>
            <person name="Fitzgerald M."/>
            <person name="Haas B."/>
            <person name="Abouelleil A."/>
            <person name="Allen A.W."/>
            <person name="Alvarado L."/>
            <person name="Arachchi H.M."/>
            <person name="Berlin A.M."/>
            <person name="Chapman S.B."/>
            <person name="Gainer-Dewar J."/>
            <person name="Goldberg J."/>
            <person name="Griggs A."/>
            <person name="Gujja S."/>
            <person name="Hansen M."/>
            <person name="Howarth C."/>
            <person name="Imamovic A."/>
            <person name="Ireland A."/>
            <person name="Larimer J."/>
            <person name="McCowan C."/>
            <person name="Murphy C."/>
            <person name="Pearson M."/>
            <person name="Poon T.W."/>
            <person name="Priest M."/>
            <person name="Roberts A."/>
            <person name="Saif S."/>
            <person name="Shea T."/>
            <person name="Sisk P."/>
            <person name="Sykes S."/>
            <person name="Wortman J."/>
            <person name="Nusbaum C."/>
            <person name="Birren B."/>
        </authorList>
    </citation>
    <scope>NUCLEOTIDE SEQUENCE [LARGE SCALE GENOMIC DNA]</scope>
    <source>
        <strain evidence="1 2">CBS 119918</strain>
    </source>
</reference>
<keyword evidence="2" id="KW-1185">Reference proteome</keyword>